<gene>
    <name evidence="2" type="ORF">WCD58_24180</name>
</gene>
<dbReference type="EMBL" id="JBBEGM010000011">
    <property type="protein sequence ID" value="MEJ2864277.1"/>
    <property type="molecule type" value="Genomic_DNA"/>
</dbReference>
<evidence type="ECO:0000256" key="1">
    <source>
        <dbReference type="SAM" id="MobiDB-lite"/>
    </source>
</evidence>
<dbReference type="Pfam" id="PF19760">
    <property type="entry name" value="DUF6247"/>
    <property type="match status" value="1"/>
</dbReference>
<accession>A0ABU8MCB4</accession>
<sequence length="109" mass="11935">MTATHPVGPGPEPRNALAPGAQPAAIAAALWPEDRERFLESYDRELGRARSTLDLTSLFATLEQWRGLAAMQSRPDQYRRDLRRAAELITGVPSPDDEPIEVTRAKAGA</sequence>
<dbReference type="RefSeq" id="WP_337705641.1">
    <property type="nucleotide sequence ID" value="NZ_JBBEGM010000011.1"/>
</dbReference>
<organism evidence="2 3">
    <name type="scientific">Actinomycetospora flava</name>
    <dbReference type="NCBI Taxonomy" id="3129232"/>
    <lineage>
        <taxon>Bacteria</taxon>
        <taxon>Bacillati</taxon>
        <taxon>Actinomycetota</taxon>
        <taxon>Actinomycetes</taxon>
        <taxon>Pseudonocardiales</taxon>
        <taxon>Pseudonocardiaceae</taxon>
        <taxon>Actinomycetospora</taxon>
    </lineage>
</organism>
<evidence type="ECO:0000313" key="3">
    <source>
        <dbReference type="Proteomes" id="UP001369736"/>
    </source>
</evidence>
<keyword evidence="3" id="KW-1185">Reference proteome</keyword>
<dbReference type="InterPro" id="IPR046214">
    <property type="entry name" value="DUF6247"/>
</dbReference>
<comment type="caution">
    <text evidence="2">The sequence shown here is derived from an EMBL/GenBank/DDBJ whole genome shotgun (WGS) entry which is preliminary data.</text>
</comment>
<protein>
    <submittedName>
        <fullName evidence="2">DUF6247 family protein</fullName>
    </submittedName>
</protein>
<name>A0ABU8MCB4_9PSEU</name>
<dbReference type="Proteomes" id="UP001369736">
    <property type="component" value="Unassembled WGS sequence"/>
</dbReference>
<proteinExistence type="predicted"/>
<feature type="region of interest" description="Disordered" evidence="1">
    <location>
        <begin position="1"/>
        <end position="20"/>
    </location>
</feature>
<reference evidence="2 3" key="1">
    <citation type="submission" date="2024-03" db="EMBL/GenBank/DDBJ databases">
        <title>Actinomycetospora sp. OC33-EN07, a novel actinomycete isolated from wild orchid (Aerides multiflora).</title>
        <authorList>
            <person name="Suriyachadkun C."/>
        </authorList>
    </citation>
    <scope>NUCLEOTIDE SEQUENCE [LARGE SCALE GENOMIC DNA]</scope>
    <source>
        <strain evidence="2 3">OC33-EN07</strain>
    </source>
</reference>
<evidence type="ECO:0000313" key="2">
    <source>
        <dbReference type="EMBL" id="MEJ2864277.1"/>
    </source>
</evidence>